<organism evidence="2 3">
    <name type="scientific">Stenotrophomonas ginsengisoli</name>
    <dbReference type="NCBI Taxonomy" id="336566"/>
    <lineage>
        <taxon>Bacteria</taxon>
        <taxon>Pseudomonadati</taxon>
        <taxon>Pseudomonadota</taxon>
        <taxon>Gammaproteobacteria</taxon>
        <taxon>Lysobacterales</taxon>
        <taxon>Lysobacteraceae</taxon>
        <taxon>Stenotrophomonas</taxon>
    </lineage>
</organism>
<feature type="transmembrane region" description="Helical" evidence="1">
    <location>
        <begin position="56"/>
        <end position="77"/>
    </location>
</feature>
<dbReference type="OrthoDB" id="6008063at2"/>
<feature type="transmembrane region" description="Helical" evidence="1">
    <location>
        <begin position="168"/>
        <end position="189"/>
    </location>
</feature>
<dbReference type="EMBL" id="LDJM01000027">
    <property type="protein sequence ID" value="KRG75777.1"/>
    <property type="molecule type" value="Genomic_DNA"/>
</dbReference>
<dbReference type="PATRIC" id="fig|336566.3.peg.1633"/>
<feature type="transmembrane region" description="Helical" evidence="1">
    <location>
        <begin position="218"/>
        <end position="245"/>
    </location>
</feature>
<keyword evidence="3" id="KW-1185">Reference proteome</keyword>
<feature type="transmembrane region" description="Helical" evidence="1">
    <location>
        <begin position="103"/>
        <end position="124"/>
    </location>
</feature>
<dbReference type="RefSeq" id="WP_057638366.1">
    <property type="nucleotide sequence ID" value="NZ_LDJM01000027.1"/>
</dbReference>
<dbReference type="Proteomes" id="UP000050956">
    <property type="component" value="Unassembled WGS sequence"/>
</dbReference>
<dbReference type="NCBIfam" id="NF041043">
    <property type="entry name" value="BPSS1780_fam"/>
    <property type="match status" value="1"/>
</dbReference>
<keyword evidence="1" id="KW-0472">Membrane</keyword>
<evidence type="ECO:0000313" key="3">
    <source>
        <dbReference type="Proteomes" id="UP000050956"/>
    </source>
</evidence>
<evidence type="ECO:0000313" key="2">
    <source>
        <dbReference type="EMBL" id="KRG75777.1"/>
    </source>
</evidence>
<dbReference type="STRING" id="336566.ABB30_11060"/>
<accession>A0A0R0DD31</accession>
<keyword evidence="1" id="KW-1133">Transmembrane helix</keyword>
<comment type="caution">
    <text evidence="2">The sequence shown here is derived from an EMBL/GenBank/DDBJ whole genome shotgun (WGS) entry which is preliminary data.</text>
</comment>
<proteinExistence type="predicted"/>
<keyword evidence="1" id="KW-0812">Transmembrane</keyword>
<evidence type="ECO:0000256" key="1">
    <source>
        <dbReference type="SAM" id="Phobius"/>
    </source>
</evidence>
<feature type="transmembrane region" description="Helical" evidence="1">
    <location>
        <begin position="251"/>
        <end position="275"/>
    </location>
</feature>
<feature type="transmembrane region" description="Helical" evidence="1">
    <location>
        <begin position="33"/>
        <end position="50"/>
    </location>
</feature>
<protein>
    <recommendedName>
        <fullName evidence="4">Transmembrane protein</fullName>
    </recommendedName>
</protein>
<dbReference type="AlphaFoldDB" id="A0A0R0DD31"/>
<gene>
    <name evidence="2" type="ORF">ABB30_11060</name>
</gene>
<dbReference type="InterPro" id="IPR047798">
    <property type="entry name" value="BPSS1780-like"/>
</dbReference>
<reference evidence="2 3" key="1">
    <citation type="submission" date="2015-05" db="EMBL/GenBank/DDBJ databases">
        <title>Genome sequencing and analysis of members of genus Stenotrophomonas.</title>
        <authorList>
            <person name="Patil P.P."/>
            <person name="Midha S."/>
            <person name="Patil P.B."/>
        </authorList>
    </citation>
    <scope>NUCLEOTIDE SEQUENCE [LARGE SCALE GENOMIC DNA]</scope>
    <source>
        <strain evidence="2 3">DSM 24757</strain>
    </source>
</reference>
<name>A0A0R0DD31_9GAMM</name>
<sequence length="303" mass="32517">MTDIRKVPASAGARWLMAGFDVWRSAPLRLGQLGMLFGLVVMLGVSLSAFNPALGIVLQLLILFAVPVMMGGLIWAVREAEHGRLPRPGHLLEGTRQGRLPHLMLAVLPYFVAGIVLGLLQLMLVGQEGVQRWLEVQQELQQISQSGEQVSPERLNELAATLPVYRTLLWMAISLLTTLAVALMLALMLPQVMFEQRSGLQALAASLRAGLNNLPAMVVLYASVLVSLVALNIAAFIVLLLLSLILGPALALVLILMLYTGTLLPILAGAVYAAWKDLFAVPPLPGQGSDAPRAGTAQDVFEA</sequence>
<evidence type="ECO:0008006" key="4">
    <source>
        <dbReference type="Google" id="ProtNLM"/>
    </source>
</evidence>